<protein>
    <submittedName>
        <fullName evidence="2">Predicted protein</fullName>
    </submittedName>
</protein>
<reference evidence="2 3" key="1">
    <citation type="journal article" date="2010" name="Cell">
        <title>The genome of Naegleria gruberi illuminates early eukaryotic versatility.</title>
        <authorList>
            <person name="Fritz-Laylin L.K."/>
            <person name="Prochnik S.E."/>
            <person name="Ginger M.L."/>
            <person name="Dacks J.B."/>
            <person name="Carpenter M.L."/>
            <person name="Field M.C."/>
            <person name="Kuo A."/>
            <person name="Paredez A."/>
            <person name="Chapman J."/>
            <person name="Pham J."/>
            <person name="Shu S."/>
            <person name="Neupane R."/>
            <person name="Cipriano M."/>
            <person name="Mancuso J."/>
            <person name="Tu H."/>
            <person name="Salamov A."/>
            <person name="Lindquist E."/>
            <person name="Shapiro H."/>
            <person name="Lucas S."/>
            <person name="Grigoriev I.V."/>
            <person name="Cande W.Z."/>
            <person name="Fulton C."/>
            <person name="Rokhsar D.S."/>
            <person name="Dawson S.C."/>
        </authorList>
    </citation>
    <scope>NUCLEOTIDE SEQUENCE [LARGE SCALE GENOMIC DNA]</scope>
    <source>
        <strain evidence="2 3">NEG-M</strain>
    </source>
</reference>
<dbReference type="InParanoid" id="D2VSC4"/>
<dbReference type="RefSeq" id="XP_002673064.1">
    <property type="nucleotide sequence ID" value="XM_002673018.1"/>
</dbReference>
<dbReference type="Proteomes" id="UP000006671">
    <property type="component" value="Unassembled WGS sequence"/>
</dbReference>
<evidence type="ECO:0000313" key="3">
    <source>
        <dbReference type="Proteomes" id="UP000006671"/>
    </source>
</evidence>
<organism evidence="3">
    <name type="scientific">Naegleria gruberi</name>
    <name type="common">Amoeba</name>
    <dbReference type="NCBI Taxonomy" id="5762"/>
    <lineage>
        <taxon>Eukaryota</taxon>
        <taxon>Discoba</taxon>
        <taxon>Heterolobosea</taxon>
        <taxon>Tetramitia</taxon>
        <taxon>Eutetramitia</taxon>
        <taxon>Vahlkampfiidae</taxon>
        <taxon>Naegleria</taxon>
    </lineage>
</organism>
<name>D2VSC4_NAEGR</name>
<dbReference type="KEGG" id="ngr:NAEGRDRAFT_81055"/>
<feature type="domain" description="DUF4116" evidence="1">
    <location>
        <begin position="258"/>
        <end position="292"/>
    </location>
</feature>
<evidence type="ECO:0000313" key="2">
    <source>
        <dbReference type="EMBL" id="EFC40320.1"/>
    </source>
</evidence>
<dbReference type="AlphaFoldDB" id="D2VSC4"/>
<dbReference type="InterPro" id="IPR025197">
    <property type="entry name" value="DUF4116"/>
</dbReference>
<accession>D2VSC4</accession>
<keyword evidence="3" id="KW-1185">Reference proteome</keyword>
<dbReference type="VEuPathDB" id="AmoebaDB:NAEGRDRAFT_81055"/>
<gene>
    <name evidence="2" type="ORF">NAEGRDRAFT_81055</name>
</gene>
<evidence type="ECO:0000259" key="1">
    <source>
        <dbReference type="Pfam" id="PF13475"/>
    </source>
</evidence>
<sequence length="486" mass="57005">MQSIDAAVSIVLDKTPSSPNLKLKYAQELEIKKKQFEYLQDLSECKKECIHYFIDEYPIPYPDDRNFILEIAKNNPESIGKLPKVYLNNVEFVKFCLDNDCWDSWTSIPEECEEYIELVKKAVFKYANMYGSLSENVKSQIDPKEMIEHWMHLPDRRYFAIEMKSDFNWKEDEEAFDALLYSKNNLEIVGRKPAYYSVLQCAPQFFDDREFVMRIIDHDPSSYLKCSDRLKNDKEIVLKLLSKNGQLIGNIPQCLKDDRDIIKATLSSYSGYFNYLSETFKMDRELVLIALRAPKPFFGAQTVDKSFYNDPEIIDLIIRSGYIEKIDDFSDFTVDQIKDCVDSNTYTPELKNYFRNASFSDCLEVIKHNPSSWTYWDGCQDCPFIDELVLTYIQHLNPDWYCLPYSYQFKSIEQFKNIIRYDVNGEFLLCNAPKDALNDREIAMHYVKCRPKTVFPELSPEMQSDPIIRKEAIKNGLLNASFIPLK</sequence>
<dbReference type="GeneID" id="8854751"/>
<dbReference type="EMBL" id="GG738893">
    <property type="protein sequence ID" value="EFC40320.1"/>
    <property type="molecule type" value="Genomic_DNA"/>
</dbReference>
<feature type="domain" description="DUF4116" evidence="1">
    <location>
        <begin position="208"/>
        <end position="253"/>
    </location>
</feature>
<dbReference type="Pfam" id="PF13475">
    <property type="entry name" value="DUF4116"/>
    <property type="match status" value="2"/>
</dbReference>
<proteinExistence type="predicted"/>